<dbReference type="PANTHER" id="PTHR31719">
    <property type="entry name" value="NAC TRANSCRIPTION FACTOR 56"/>
    <property type="match status" value="1"/>
</dbReference>
<keyword evidence="4" id="KW-0539">Nucleus</keyword>
<evidence type="ECO:0000256" key="2">
    <source>
        <dbReference type="ARBA" id="ARBA00023125"/>
    </source>
</evidence>
<dbReference type="PROSITE" id="PS51005">
    <property type="entry name" value="NAC"/>
    <property type="match status" value="1"/>
</dbReference>
<sequence>MLNVIYLETPRISRACFCPTHADLVNILRKRIDRGERSSLITDNHILYKTAPWLFQHVRHVSFYEKYVWYYYVTRKQPPAMTRKADSSRPCRKVGGSGTWKTSSLKKVIDKKGVRVGSMHYASFQANVETKKDGIKTGWVMHEFLLDRPGFQELVLCRIKFRPGKDNAQYAPIFAPIVIGQPQPPPVETHQDPGTEHQGIMGQDSNYPLLNEDMGEYGQDFGDFVDNQCHYLVQETMDRLQIPMMMNQALNEEQEWNGYSSPSLAQQYFGQDMVPMTQHLDAQHQHFGSMDEHQGLGSSAQFFGESSGQQQNHILGTQATTYHSLMEEQHQDFGSSALFLAQNNQSLRQNNDLLAPRELSAQQQLLRQNSNLSLTQQQNQIFGEDTYLSPMEQQLWQTHYSQVPVMVNQAFEVQQHVPWSAQPYAQYNGQNNTLPTVPMTTQQQQDNTVRSLPAQLQLEEQDNAPLKNQTMEEQAAYLPMNQGINEPHGGIVGYL</sequence>
<evidence type="ECO:0000259" key="6">
    <source>
        <dbReference type="PROSITE" id="PS51005"/>
    </source>
</evidence>
<organism evidence="7">
    <name type="scientific">Brassica oleracea</name>
    <name type="common">Wild cabbage</name>
    <dbReference type="NCBI Taxonomy" id="3712"/>
    <lineage>
        <taxon>Eukaryota</taxon>
        <taxon>Viridiplantae</taxon>
        <taxon>Streptophyta</taxon>
        <taxon>Embryophyta</taxon>
        <taxon>Tracheophyta</taxon>
        <taxon>Spermatophyta</taxon>
        <taxon>Magnoliopsida</taxon>
        <taxon>eudicotyledons</taxon>
        <taxon>Gunneridae</taxon>
        <taxon>Pentapetalae</taxon>
        <taxon>rosids</taxon>
        <taxon>malvids</taxon>
        <taxon>Brassicales</taxon>
        <taxon>Brassicaceae</taxon>
        <taxon>Brassiceae</taxon>
        <taxon>Brassica</taxon>
    </lineage>
</organism>
<dbReference type="InterPro" id="IPR003441">
    <property type="entry name" value="NAC-dom"/>
</dbReference>
<dbReference type="GO" id="GO:0003677">
    <property type="term" value="F:DNA binding"/>
    <property type="evidence" value="ECO:0007669"/>
    <property type="project" value="UniProtKB-KW"/>
</dbReference>
<proteinExistence type="predicted"/>
<dbReference type="Gene3D" id="2.170.150.80">
    <property type="entry name" value="NAC domain"/>
    <property type="match status" value="1"/>
</dbReference>
<feature type="domain" description="NAC" evidence="6">
    <location>
        <begin position="11"/>
        <end position="162"/>
    </location>
</feature>
<dbReference type="InterPro" id="IPR036093">
    <property type="entry name" value="NAC_dom_sf"/>
</dbReference>
<accession>A0A3P6B731</accession>
<feature type="region of interest" description="Disordered" evidence="5">
    <location>
        <begin position="181"/>
        <end position="208"/>
    </location>
</feature>
<keyword evidence="1" id="KW-0805">Transcription regulation</keyword>
<dbReference type="Pfam" id="PF02365">
    <property type="entry name" value="NAM"/>
    <property type="match status" value="1"/>
</dbReference>
<dbReference type="PANTHER" id="PTHR31719:SF43">
    <property type="entry name" value="NAC TRANSCRIPTION FACTOR 56"/>
    <property type="match status" value="1"/>
</dbReference>
<evidence type="ECO:0000256" key="4">
    <source>
        <dbReference type="ARBA" id="ARBA00023242"/>
    </source>
</evidence>
<evidence type="ECO:0000256" key="5">
    <source>
        <dbReference type="SAM" id="MobiDB-lite"/>
    </source>
</evidence>
<dbReference type="AlphaFoldDB" id="A0A3P6B731"/>
<protein>
    <recommendedName>
        <fullName evidence="6">NAC domain-containing protein</fullName>
    </recommendedName>
</protein>
<evidence type="ECO:0000313" key="7">
    <source>
        <dbReference type="EMBL" id="VDC92008.1"/>
    </source>
</evidence>
<keyword evidence="2" id="KW-0238">DNA-binding</keyword>
<keyword evidence="3" id="KW-0804">Transcription</keyword>
<reference evidence="7" key="1">
    <citation type="submission" date="2018-11" db="EMBL/GenBank/DDBJ databases">
        <authorList>
            <consortium name="Genoscope - CEA"/>
            <person name="William W."/>
        </authorList>
    </citation>
    <scope>NUCLEOTIDE SEQUENCE</scope>
</reference>
<dbReference type="GO" id="GO:0006355">
    <property type="term" value="P:regulation of DNA-templated transcription"/>
    <property type="evidence" value="ECO:0007669"/>
    <property type="project" value="InterPro"/>
</dbReference>
<dbReference type="EMBL" id="LR031872">
    <property type="protein sequence ID" value="VDC92008.1"/>
    <property type="molecule type" value="Genomic_DNA"/>
</dbReference>
<name>A0A3P6B731_BRAOL</name>
<evidence type="ECO:0000256" key="3">
    <source>
        <dbReference type="ARBA" id="ARBA00023163"/>
    </source>
</evidence>
<gene>
    <name evidence="7" type="ORF">BOLC3T16123H</name>
</gene>
<dbReference type="SUPFAM" id="SSF101941">
    <property type="entry name" value="NAC domain"/>
    <property type="match status" value="1"/>
</dbReference>
<evidence type="ECO:0000256" key="1">
    <source>
        <dbReference type="ARBA" id="ARBA00023015"/>
    </source>
</evidence>